<feature type="region of interest" description="Disordered" evidence="2">
    <location>
        <begin position="478"/>
        <end position="570"/>
    </location>
</feature>
<proteinExistence type="predicted"/>
<feature type="compositionally biased region" description="Basic and acidic residues" evidence="2">
    <location>
        <begin position="100"/>
        <end position="112"/>
    </location>
</feature>
<dbReference type="PANTHER" id="PTHR46519:SF3">
    <property type="entry name" value="RING_U-BOX SUPERFAMILY PROTEIN"/>
    <property type="match status" value="1"/>
</dbReference>
<keyword evidence="4" id="KW-1185">Reference proteome</keyword>
<feature type="compositionally biased region" description="Low complexity" evidence="2">
    <location>
        <begin position="87"/>
        <end position="99"/>
    </location>
</feature>
<keyword evidence="1" id="KW-0175">Coiled coil</keyword>
<sequence>MAIVGLHKVPVIESSILRESQPSSSSGEHGCNGRISTRASSLLQMWRELEDECKMDRAQERGRSRLQHERNDAVSNCQEGRVGIEDSSVSESGSVNNSESHIEPLSEHEDHQSVSSEQSQDLSEVERERVRKIFREWMSSGVTVQAHSVPHLNRNSRGQWLGETERERVRVVREWIQMTSEQREASPTNREEQVAEIGSQIERVRDGQVLDNNGAQTQSSRREIRRLCGRQALLDLLAKQEQERRQELFYLGETRPVSNFPHRNRIQSLLRLKCFQISRSNDLKNNSAAESELGLLRQRQTVSGLREGFLSRLDNNAHLQASEPSEEPADNNANSFRGNQMQINSAIEVLDAAQGPHVPNGDVDDLNQGSGCSEGETSLQELVAQVEARLEHAVGSDTDSRQENDTIELSNGFGDYGNLLLNSRIESGGFDDLEENHELSHQQYDAAGEEANVDYQSDNVEGPISGDVNGWESHAQVEDLHEQPIEHEEREQESGGLSNQWGNDDPVEMDREQFGDDGEESSHNAPEDDGAEQNDNQDYWNENVSQETRRGRLAMPSAPGATSSGRVDSYYLPDDDTVHNIELRELLNRRRVSSLLHSGFRESLDQLIQSYVDRQTHAPGDWELRETSPPSFVAREPEHFGADHDEMSVEAGPPPMLGPHGNWGQALDHTNWLRHELHQRPGTDWEIINDLRIDMARLQQRLTNMQRILEACMDMQLELQRSVRQEVSAALNRSVNPSELPINVLPKDSFKWDCVRKGICCICSDSNIDSLLYR</sequence>
<dbReference type="OrthoDB" id="6078042at2759"/>
<evidence type="ECO:0000313" key="3">
    <source>
        <dbReference type="EMBL" id="KAJ8422963.1"/>
    </source>
</evidence>
<dbReference type="EMBL" id="JAKOGI010002098">
    <property type="protein sequence ID" value="KAJ8422963.1"/>
    <property type="molecule type" value="Genomic_DNA"/>
</dbReference>
<gene>
    <name evidence="3" type="ORF">Cgig2_002712</name>
</gene>
<evidence type="ECO:0000256" key="2">
    <source>
        <dbReference type="SAM" id="MobiDB-lite"/>
    </source>
</evidence>
<evidence type="ECO:0000256" key="1">
    <source>
        <dbReference type="SAM" id="Coils"/>
    </source>
</evidence>
<comment type="caution">
    <text evidence="3">The sequence shown here is derived from an EMBL/GenBank/DDBJ whole genome shotgun (WGS) entry which is preliminary data.</text>
</comment>
<feature type="region of interest" description="Disordered" evidence="2">
    <location>
        <begin position="393"/>
        <end position="413"/>
    </location>
</feature>
<feature type="compositionally biased region" description="Polar residues" evidence="2">
    <location>
        <begin position="533"/>
        <end position="546"/>
    </location>
</feature>
<feature type="compositionally biased region" description="Basic and acidic residues" evidence="2">
    <location>
        <begin position="508"/>
        <end position="526"/>
    </location>
</feature>
<feature type="coiled-coil region" evidence="1">
    <location>
        <begin position="688"/>
        <end position="715"/>
    </location>
</feature>
<dbReference type="AlphaFoldDB" id="A0A9Q1GQV0"/>
<dbReference type="Proteomes" id="UP001153076">
    <property type="component" value="Unassembled WGS sequence"/>
</dbReference>
<reference evidence="3" key="1">
    <citation type="submission" date="2022-04" db="EMBL/GenBank/DDBJ databases">
        <title>Carnegiea gigantea Genome sequencing and assembly v2.</title>
        <authorList>
            <person name="Copetti D."/>
            <person name="Sanderson M.J."/>
            <person name="Burquez A."/>
            <person name="Wojciechowski M.F."/>
        </authorList>
    </citation>
    <scope>NUCLEOTIDE SEQUENCE</scope>
    <source>
        <strain evidence="3">SGP5-SGP5p</strain>
        <tissue evidence="3">Aerial part</tissue>
    </source>
</reference>
<feature type="compositionally biased region" description="Basic and acidic residues" evidence="2">
    <location>
        <begin position="61"/>
        <end position="72"/>
    </location>
</feature>
<feature type="region of interest" description="Disordered" evidence="2">
    <location>
        <begin position="61"/>
        <end position="125"/>
    </location>
</feature>
<feature type="compositionally biased region" description="Polar residues" evidence="2">
    <location>
        <begin position="113"/>
        <end position="122"/>
    </location>
</feature>
<evidence type="ECO:0000313" key="4">
    <source>
        <dbReference type="Proteomes" id="UP001153076"/>
    </source>
</evidence>
<dbReference type="PANTHER" id="PTHR46519">
    <property type="entry name" value="RING/U-BOX SUPERFAMILY PROTEIN"/>
    <property type="match status" value="1"/>
</dbReference>
<feature type="compositionally biased region" description="Basic and acidic residues" evidence="2">
    <location>
        <begin position="478"/>
        <end position="493"/>
    </location>
</feature>
<accession>A0A9Q1GQV0</accession>
<feature type="compositionally biased region" description="Basic and acidic residues" evidence="2">
    <location>
        <begin position="393"/>
        <end position="404"/>
    </location>
</feature>
<organism evidence="3 4">
    <name type="scientific">Carnegiea gigantea</name>
    <dbReference type="NCBI Taxonomy" id="171969"/>
    <lineage>
        <taxon>Eukaryota</taxon>
        <taxon>Viridiplantae</taxon>
        <taxon>Streptophyta</taxon>
        <taxon>Embryophyta</taxon>
        <taxon>Tracheophyta</taxon>
        <taxon>Spermatophyta</taxon>
        <taxon>Magnoliopsida</taxon>
        <taxon>eudicotyledons</taxon>
        <taxon>Gunneridae</taxon>
        <taxon>Pentapetalae</taxon>
        <taxon>Caryophyllales</taxon>
        <taxon>Cactineae</taxon>
        <taxon>Cactaceae</taxon>
        <taxon>Cactoideae</taxon>
        <taxon>Echinocereeae</taxon>
        <taxon>Carnegiea</taxon>
    </lineage>
</organism>
<protein>
    <submittedName>
        <fullName evidence="3">Uncharacterized protein</fullName>
    </submittedName>
</protein>
<name>A0A9Q1GQV0_9CARY</name>